<accession>A0AC61NHC3</accession>
<dbReference type="Proteomes" id="UP000826212">
    <property type="component" value="Chromosome"/>
</dbReference>
<keyword evidence="2" id="KW-1185">Reference proteome</keyword>
<name>A0AC61NHC3_9BACT</name>
<evidence type="ECO:0000313" key="1">
    <source>
        <dbReference type="EMBL" id="QZE15059.1"/>
    </source>
</evidence>
<organism evidence="1 2">
    <name type="scientific">Halosquirtibacter laminarini</name>
    <dbReference type="NCBI Taxonomy" id="3374600"/>
    <lineage>
        <taxon>Bacteria</taxon>
        <taxon>Pseudomonadati</taxon>
        <taxon>Bacteroidota</taxon>
        <taxon>Bacteroidia</taxon>
        <taxon>Marinilabiliales</taxon>
        <taxon>Prolixibacteraceae</taxon>
        <taxon>Halosquirtibacter</taxon>
    </lineage>
</organism>
<proteinExistence type="predicted"/>
<evidence type="ECO:0000313" key="2">
    <source>
        <dbReference type="Proteomes" id="UP000826212"/>
    </source>
</evidence>
<sequence length="201" mass="22360">MSVFNIKKAKYYNKQLKILSIYVIVAISIWSIPFFLRISINDSKHNIPSSNISQTSSLSNILTDAFAAYSTGNKKELFYIILKNNLTVILINVFGGCLLGLGTFGNLAMNGFGAAHMFCVTNRNGMSWWKIIEYTAPHSIEMIGIWLSGGLGFYIASILIKMMTKNKYPNSLDLKIITMGIFVVMLIISVAAYVEAYISVV</sequence>
<reference evidence="1" key="1">
    <citation type="submission" date="2021-08" db="EMBL/GenBank/DDBJ databases">
        <title>Novel anaerobic bacterium isolated from sea squirt in East Sea, Republic of Korea.</title>
        <authorList>
            <person name="Nguyen T.H."/>
            <person name="Li Z."/>
            <person name="Lee Y.-J."/>
            <person name="Ko J."/>
            <person name="Kim S.-G."/>
        </authorList>
    </citation>
    <scope>NUCLEOTIDE SEQUENCE</scope>
    <source>
        <strain evidence="1">KCTC 25031</strain>
    </source>
</reference>
<protein>
    <submittedName>
        <fullName evidence="1">Stage II sporulation protein M</fullName>
    </submittedName>
</protein>
<gene>
    <name evidence="1" type="ORF">K4L44_04315</name>
</gene>
<dbReference type="EMBL" id="CP081303">
    <property type="protein sequence ID" value="QZE15059.1"/>
    <property type="molecule type" value="Genomic_DNA"/>
</dbReference>